<accession>A0A511N2I7</accession>
<organism evidence="1 2">
    <name type="scientific">Deinococcus cellulosilyticus (strain DSM 18568 / NBRC 106333 / KACC 11606 / 5516J-15)</name>
    <dbReference type="NCBI Taxonomy" id="1223518"/>
    <lineage>
        <taxon>Bacteria</taxon>
        <taxon>Thermotogati</taxon>
        <taxon>Deinococcota</taxon>
        <taxon>Deinococci</taxon>
        <taxon>Deinococcales</taxon>
        <taxon>Deinococcaceae</taxon>
        <taxon>Deinococcus</taxon>
    </lineage>
</organism>
<proteinExistence type="predicted"/>
<evidence type="ECO:0000313" key="2">
    <source>
        <dbReference type="Proteomes" id="UP000321306"/>
    </source>
</evidence>
<reference evidence="1 2" key="1">
    <citation type="submission" date="2019-07" db="EMBL/GenBank/DDBJ databases">
        <title>Whole genome shotgun sequence of Deinococcus cellulosilyticus NBRC 106333.</title>
        <authorList>
            <person name="Hosoyama A."/>
            <person name="Uohara A."/>
            <person name="Ohji S."/>
            <person name="Ichikawa N."/>
        </authorList>
    </citation>
    <scope>NUCLEOTIDE SEQUENCE [LARGE SCALE GENOMIC DNA]</scope>
    <source>
        <strain evidence="1 2">NBRC 106333</strain>
    </source>
</reference>
<sequence>MLFLISLLIGLLIGTLFLGAALLMDRTLQKPFQDMHDLSDASPFPLSTTR</sequence>
<gene>
    <name evidence="1" type="ORF">DC3_26780</name>
</gene>
<keyword evidence="2" id="KW-1185">Reference proteome</keyword>
<dbReference type="RefSeq" id="WP_186816016.1">
    <property type="nucleotide sequence ID" value="NZ_BJXB01000011.1"/>
</dbReference>
<evidence type="ECO:0000313" key="1">
    <source>
        <dbReference type="EMBL" id="GEM47043.1"/>
    </source>
</evidence>
<comment type="caution">
    <text evidence="1">The sequence shown here is derived from an EMBL/GenBank/DDBJ whole genome shotgun (WGS) entry which is preliminary data.</text>
</comment>
<dbReference type="EMBL" id="BJXB01000011">
    <property type="protein sequence ID" value="GEM47043.1"/>
    <property type="molecule type" value="Genomic_DNA"/>
</dbReference>
<name>A0A511N2I7_DEIC1</name>
<protein>
    <submittedName>
        <fullName evidence="1">Uncharacterized protein</fullName>
    </submittedName>
</protein>
<dbReference type="AlphaFoldDB" id="A0A511N2I7"/>
<dbReference type="Proteomes" id="UP000321306">
    <property type="component" value="Unassembled WGS sequence"/>
</dbReference>